<evidence type="ECO:0000256" key="4">
    <source>
        <dbReference type="ARBA" id="ARBA00022723"/>
    </source>
</evidence>
<name>A0A2R5GF70_9STRA</name>
<keyword evidence="8" id="KW-0520">NAD</keyword>
<dbReference type="Gene3D" id="3.40.50.740">
    <property type="match status" value="1"/>
</dbReference>
<evidence type="ECO:0000256" key="3">
    <source>
        <dbReference type="ARBA" id="ARBA00022485"/>
    </source>
</evidence>
<keyword evidence="3" id="KW-0004">4Fe-4S</keyword>
<keyword evidence="7" id="KW-0411">Iron-sulfur</keyword>
<evidence type="ECO:0000256" key="9">
    <source>
        <dbReference type="ARBA" id="ARBA00034078"/>
    </source>
</evidence>
<evidence type="ECO:0000259" key="10">
    <source>
        <dbReference type="PROSITE" id="PS51669"/>
    </source>
</evidence>
<evidence type="ECO:0000256" key="1">
    <source>
        <dbReference type="ARBA" id="ARBA00001966"/>
    </source>
</evidence>
<evidence type="ECO:0000313" key="11">
    <source>
        <dbReference type="EMBL" id="GBG26484.1"/>
    </source>
</evidence>
<dbReference type="EMBL" id="BEYU01000021">
    <property type="protein sequence ID" value="GBG26484.1"/>
    <property type="molecule type" value="Genomic_DNA"/>
</dbReference>
<proteinExistence type="inferred from homology"/>
<dbReference type="Gene3D" id="3.30.200.210">
    <property type="match status" value="1"/>
</dbReference>
<comment type="cofactor">
    <cofactor evidence="9">
        <name>[2Fe-2S] cluster</name>
        <dbReference type="ChEBI" id="CHEBI:190135"/>
    </cofactor>
</comment>
<dbReference type="PROSITE" id="PS51669">
    <property type="entry name" value="4FE4S_MOW_BIS_MGD"/>
    <property type="match status" value="1"/>
</dbReference>
<sequence length="517" mass="56074">MMGALTSKPYSFTARPWELKDTDTVDVMDGMGASIKLQTKGGEVMRVVPRENDAINEEWINDKTRFAYDGLKRQRLTRPLVRSVEKPGSWDSTGSNWRGAFARIKTALEKQRAKGGSVRAVCGPSTDLYSALALSDFANQYADVELESLGSTGGSLGADITSQYRFNSTILGIETADVVLLVGTPLAAESPLLQTRLRKMFLHGEMDVYSIGMPSDLTFPIAQAGLTPATLVDIAEGRHPLCAKLAEAERPAIVVSSQIYKRQDGEALKGVIETIAAKSGNFRQYDKETGELVWNGVNTLHHNANDVGLLDLGRCQPFDDSADREAADVLYLLNVTAADLPVPIDQLIGPNTFVVFQGHHGDELASRADVVLAGAAFSEKNGVYVNFEGRAQLARNAIVPPVDARVDWKIVRAMSEACADLPLAYDTEEEIHERLASLVPTLECRGKVSPSILPEQLLGADYAKIAASTPGDVDCTPFRPAIHDFHLDGHIIARSSQTMAKASQELGDHSNFLPIAQ</sequence>
<dbReference type="FunFam" id="3.30.200.210:FF:000002">
    <property type="entry name" value="NADH-ubiquinone oxidoreductase 75 kDa subunit"/>
    <property type="match status" value="1"/>
</dbReference>
<dbReference type="Proteomes" id="UP000241890">
    <property type="component" value="Unassembled WGS sequence"/>
</dbReference>
<gene>
    <name evidence="11" type="ORF">FCC1311_027052</name>
</gene>
<dbReference type="GO" id="GO:0016491">
    <property type="term" value="F:oxidoreductase activity"/>
    <property type="evidence" value="ECO:0007669"/>
    <property type="project" value="InterPro"/>
</dbReference>
<dbReference type="InParanoid" id="A0A2R5GF70"/>
<keyword evidence="12" id="KW-1185">Reference proteome</keyword>
<feature type="domain" description="4Fe-4S Mo/W bis-MGD-type" evidence="10">
    <location>
        <begin position="19"/>
        <end position="75"/>
    </location>
</feature>
<evidence type="ECO:0000256" key="8">
    <source>
        <dbReference type="ARBA" id="ARBA00023027"/>
    </source>
</evidence>
<keyword evidence="6" id="KW-0408">Iron</keyword>
<accession>A0A2R5GF70</accession>
<dbReference type="AlphaFoldDB" id="A0A2R5GF70"/>
<comment type="cofactor">
    <cofactor evidence="1">
        <name>[4Fe-4S] cluster</name>
        <dbReference type="ChEBI" id="CHEBI:49883"/>
    </cofactor>
</comment>
<comment type="caution">
    <text evidence="11">The sequence shown here is derived from an EMBL/GenBank/DDBJ whole genome shotgun (WGS) entry which is preliminary data.</text>
</comment>
<organism evidence="11 12">
    <name type="scientific">Hondaea fermentalgiana</name>
    <dbReference type="NCBI Taxonomy" id="2315210"/>
    <lineage>
        <taxon>Eukaryota</taxon>
        <taxon>Sar</taxon>
        <taxon>Stramenopiles</taxon>
        <taxon>Bigyra</taxon>
        <taxon>Labyrinthulomycetes</taxon>
        <taxon>Thraustochytrida</taxon>
        <taxon>Thraustochytriidae</taxon>
        <taxon>Hondaea</taxon>
    </lineage>
</organism>
<dbReference type="InterPro" id="IPR006656">
    <property type="entry name" value="Mopterin_OxRdtase"/>
</dbReference>
<dbReference type="GO" id="GO:0046872">
    <property type="term" value="F:metal ion binding"/>
    <property type="evidence" value="ECO:0007669"/>
    <property type="project" value="UniProtKB-KW"/>
</dbReference>
<evidence type="ECO:0000313" key="12">
    <source>
        <dbReference type="Proteomes" id="UP000241890"/>
    </source>
</evidence>
<evidence type="ECO:0000256" key="5">
    <source>
        <dbReference type="ARBA" id="ARBA00022967"/>
    </source>
</evidence>
<keyword evidence="4" id="KW-0479">Metal-binding</keyword>
<dbReference type="GO" id="GO:0051539">
    <property type="term" value="F:4 iron, 4 sulfur cluster binding"/>
    <property type="evidence" value="ECO:0007669"/>
    <property type="project" value="UniProtKB-KW"/>
</dbReference>
<evidence type="ECO:0000256" key="2">
    <source>
        <dbReference type="ARBA" id="ARBA00005404"/>
    </source>
</evidence>
<dbReference type="GO" id="GO:0016020">
    <property type="term" value="C:membrane"/>
    <property type="evidence" value="ECO:0007669"/>
    <property type="project" value="TreeGrafter"/>
</dbReference>
<protein>
    <submittedName>
        <fullName evidence="11">NADH-ubiquinone oxidoreductase 75 kDa subunit, mitochondrial</fullName>
    </submittedName>
</protein>
<dbReference type="SUPFAM" id="SSF53706">
    <property type="entry name" value="Formate dehydrogenase/DMSO reductase, domains 1-3"/>
    <property type="match status" value="1"/>
</dbReference>
<dbReference type="Pfam" id="PF22151">
    <property type="entry name" value="Fer4_NDSU1"/>
    <property type="match status" value="1"/>
</dbReference>
<keyword evidence="5" id="KW-1278">Translocase</keyword>
<reference evidence="11 12" key="1">
    <citation type="submission" date="2017-12" db="EMBL/GenBank/DDBJ databases">
        <title>Sequencing, de novo assembly and annotation of complete genome of a new Thraustochytrid species, strain FCC1311.</title>
        <authorList>
            <person name="Sedici K."/>
            <person name="Godart F."/>
            <person name="Aiese Cigliano R."/>
            <person name="Sanseverino W."/>
            <person name="Barakat M."/>
            <person name="Ortet P."/>
            <person name="Marechal E."/>
            <person name="Cagnac O."/>
            <person name="Amato A."/>
        </authorList>
    </citation>
    <scope>NUCLEOTIDE SEQUENCE [LARGE SCALE GENOMIC DNA]</scope>
</reference>
<evidence type="ECO:0000256" key="7">
    <source>
        <dbReference type="ARBA" id="ARBA00023014"/>
    </source>
</evidence>
<dbReference type="Pfam" id="PF00384">
    <property type="entry name" value="Molybdopterin"/>
    <property type="match status" value="1"/>
</dbReference>
<evidence type="ECO:0000256" key="6">
    <source>
        <dbReference type="ARBA" id="ARBA00023004"/>
    </source>
</evidence>
<keyword evidence="11" id="KW-0830">Ubiquinone</keyword>
<dbReference type="InterPro" id="IPR006963">
    <property type="entry name" value="Mopterin_OxRdtase_4Fe-4S_dom"/>
</dbReference>
<dbReference type="PANTHER" id="PTHR43105:SF13">
    <property type="entry name" value="NADH-UBIQUINONE OXIDOREDUCTASE 75 KDA SUBUNIT, MITOCHONDRIAL"/>
    <property type="match status" value="1"/>
</dbReference>
<dbReference type="InterPro" id="IPR050123">
    <property type="entry name" value="Prok_molybdopt-oxidoreductase"/>
</dbReference>
<dbReference type="PANTHER" id="PTHR43105">
    <property type="entry name" value="RESPIRATORY NITRATE REDUCTASE"/>
    <property type="match status" value="1"/>
</dbReference>
<comment type="similarity">
    <text evidence="2">Belongs to the complex I 75 kDa subunit family.</text>
</comment>
<dbReference type="OrthoDB" id="10249365at2759"/>